<sequence length="301" mass="35369">MFFFRARKRSNTSPKMFKYLAEKYKDVSPIEDSQEIVYERNIADEKSPASVPMRHYKFSLDSDEEVIIALLRNPGLRFSEKINLFHDLVKVVKIDKSEELAALFIEWTQQYMTKRKFVLLLLDIITNNTHLIEASEINCFIDRISEICLLDCKDEYKTTALHFISHIVMIGARIWSEKAMQALCTCFHYKKSWKTIRNLLHSDNGSYHTMSLIRMLYVKEARKNALSLIKLAFWGKKRVPYAKDFHGIVLSVFADICKDTEVTVLIFDCIKILIEEEKGNLDFEWNFINEIKEKTRQNNAN</sequence>
<gene>
    <name evidence="1" type="ORF">BSTOLATCC_MIC53189</name>
</gene>
<protein>
    <recommendedName>
        <fullName evidence="3">Pentatricopeptide repeat-containing protein</fullName>
    </recommendedName>
</protein>
<keyword evidence="2" id="KW-1185">Reference proteome</keyword>
<organism evidence="1 2">
    <name type="scientific">Blepharisma stoltei</name>
    <dbReference type="NCBI Taxonomy" id="1481888"/>
    <lineage>
        <taxon>Eukaryota</taxon>
        <taxon>Sar</taxon>
        <taxon>Alveolata</taxon>
        <taxon>Ciliophora</taxon>
        <taxon>Postciliodesmatophora</taxon>
        <taxon>Heterotrichea</taxon>
        <taxon>Heterotrichida</taxon>
        <taxon>Blepharismidae</taxon>
        <taxon>Blepharisma</taxon>
    </lineage>
</organism>
<reference evidence="1" key="1">
    <citation type="submission" date="2021-09" db="EMBL/GenBank/DDBJ databases">
        <authorList>
            <consortium name="AG Swart"/>
            <person name="Singh M."/>
            <person name="Singh A."/>
            <person name="Seah K."/>
            <person name="Emmerich C."/>
        </authorList>
    </citation>
    <scope>NUCLEOTIDE SEQUENCE</scope>
    <source>
        <strain evidence="1">ATCC30299</strain>
    </source>
</reference>
<dbReference type="EMBL" id="CAJZBQ010000053">
    <property type="protein sequence ID" value="CAG9331110.1"/>
    <property type="molecule type" value="Genomic_DNA"/>
</dbReference>
<name>A0AAU9JWA0_9CILI</name>
<evidence type="ECO:0000313" key="1">
    <source>
        <dbReference type="EMBL" id="CAG9331110.1"/>
    </source>
</evidence>
<evidence type="ECO:0000313" key="2">
    <source>
        <dbReference type="Proteomes" id="UP001162131"/>
    </source>
</evidence>
<comment type="caution">
    <text evidence="1">The sequence shown here is derived from an EMBL/GenBank/DDBJ whole genome shotgun (WGS) entry which is preliminary data.</text>
</comment>
<dbReference type="AlphaFoldDB" id="A0AAU9JWA0"/>
<proteinExistence type="predicted"/>
<accession>A0AAU9JWA0</accession>
<evidence type="ECO:0008006" key="3">
    <source>
        <dbReference type="Google" id="ProtNLM"/>
    </source>
</evidence>
<dbReference type="Proteomes" id="UP001162131">
    <property type="component" value="Unassembled WGS sequence"/>
</dbReference>